<dbReference type="GO" id="GO:0006506">
    <property type="term" value="P:GPI anchor biosynthetic process"/>
    <property type="evidence" value="ECO:0007669"/>
    <property type="project" value="TreeGrafter"/>
</dbReference>
<evidence type="ECO:0000256" key="1">
    <source>
        <dbReference type="SAM" id="Phobius"/>
    </source>
</evidence>
<proteinExistence type="predicted"/>
<dbReference type="Pfam" id="PF03372">
    <property type="entry name" value="Exo_endo_phos"/>
    <property type="match status" value="1"/>
</dbReference>
<name>A0AAQ3QTK3_9BACT</name>
<keyword evidence="4" id="KW-1185">Reference proteome</keyword>
<evidence type="ECO:0000259" key="2">
    <source>
        <dbReference type="Pfam" id="PF03372"/>
    </source>
</evidence>
<accession>A0AAQ3QTK3</accession>
<dbReference type="AlphaFoldDB" id="A0AAQ3QTK3"/>
<dbReference type="GO" id="GO:0016020">
    <property type="term" value="C:membrane"/>
    <property type="evidence" value="ECO:0007669"/>
    <property type="project" value="GOC"/>
</dbReference>
<dbReference type="PANTHER" id="PTHR14859">
    <property type="entry name" value="CALCOFLUOR WHITE HYPERSENSITIVE PROTEIN PRECURSOR"/>
    <property type="match status" value="1"/>
</dbReference>
<keyword evidence="1" id="KW-0472">Membrane</keyword>
<feature type="transmembrane region" description="Helical" evidence="1">
    <location>
        <begin position="6"/>
        <end position="22"/>
    </location>
</feature>
<keyword evidence="1" id="KW-0812">Transmembrane</keyword>
<reference evidence="3 4" key="1">
    <citation type="submission" date="2023-10" db="EMBL/GenBank/DDBJ databases">
        <title>Rubellicoccus peritrichatus gen. nov., sp. nov., isolated from an algae of coral reef tank.</title>
        <authorList>
            <person name="Luo J."/>
        </authorList>
    </citation>
    <scope>NUCLEOTIDE SEQUENCE [LARGE SCALE GENOMIC DNA]</scope>
    <source>
        <strain evidence="3 4">CR14</strain>
    </source>
</reference>
<evidence type="ECO:0000313" key="3">
    <source>
        <dbReference type="EMBL" id="WOO41416.1"/>
    </source>
</evidence>
<organism evidence="3 4">
    <name type="scientific">Rubellicoccus peritrichatus</name>
    <dbReference type="NCBI Taxonomy" id="3080537"/>
    <lineage>
        <taxon>Bacteria</taxon>
        <taxon>Pseudomonadati</taxon>
        <taxon>Verrucomicrobiota</taxon>
        <taxon>Opitutia</taxon>
        <taxon>Puniceicoccales</taxon>
        <taxon>Cerasicoccaceae</taxon>
        <taxon>Rubellicoccus</taxon>
    </lineage>
</organism>
<dbReference type="RefSeq" id="WP_317833900.1">
    <property type="nucleotide sequence ID" value="NZ_CP136920.1"/>
</dbReference>
<dbReference type="Gene3D" id="3.60.10.10">
    <property type="entry name" value="Endonuclease/exonuclease/phosphatase"/>
    <property type="match status" value="1"/>
</dbReference>
<keyword evidence="3" id="KW-0255">Endonuclease</keyword>
<dbReference type="Proteomes" id="UP001304300">
    <property type="component" value="Chromosome"/>
</dbReference>
<feature type="transmembrane region" description="Helical" evidence="1">
    <location>
        <begin position="29"/>
        <end position="48"/>
    </location>
</feature>
<gene>
    <name evidence="3" type="ORF">RZN69_22580</name>
</gene>
<dbReference type="InterPro" id="IPR005135">
    <property type="entry name" value="Endo/exonuclease/phosphatase"/>
</dbReference>
<sequence length="309" mass="34217">MVPVPLASLMLFLAWLPALIFWSFRKALVWFVVSLLLVAYIQGFTISLPNYAPGDIRPIRVVGSNRGQNDNNPIKAFVERTQADIVAMQEAGEWELADGELDTESWNVEKDSGYVILSRFPIVSKELLSIAESPGLPANAYGFRAVVELPGERLVAVYTVHMPTFRPLIEILRPYSLWSELRLGNFPWREFSSVVSMLGRERESAINALMGKLAKEPLPVILAGDLNSTPGGFPQRSLAGVLNDTFAEQGFGFGWTFPGKSSHLITGYGPVLRIDYIFASEHFSVHQVEVEPDSGAQHRAVMAELALMP</sequence>
<keyword evidence="1" id="KW-1133">Transmembrane helix</keyword>
<evidence type="ECO:0000313" key="4">
    <source>
        <dbReference type="Proteomes" id="UP001304300"/>
    </source>
</evidence>
<dbReference type="SUPFAM" id="SSF56219">
    <property type="entry name" value="DNase I-like"/>
    <property type="match status" value="1"/>
</dbReference>
<dbReference type="InterPro" id="IPR051916">
    <property type="entry name" value="GPI-anchor_lipid_remodeler"/>
</dbReference>
<feature type="domain" description="Endonuclease/exonuclease/phosphatase" evidence="2">
    <location>
        <begin position="71"/>
        <end position="295"/>
    </location>
</feature>
<dbReference type="PANTHER" id="PTHR14859:SF1">
    <property type="entry name" value="PGAP2-INTERACTING PROTEIN"/>
    <property type="match status" value="1"/>
</dbReference>
<dbReference type="EMBL" id="CP136920">
    <property type="protein sequence ID" value="WOO41416.1"/>
    <property type="molecule type" value="Genomic_DNA"/>
</dbReference>
<dbReference type="GO" id="GO:0004519">
    <property type="term" value="F:endonuclease activity"/>
    <property type="evidence" value="ECO:0007669"/>
    <property type="project" value="UniProtKB-KW"/>
</dbReference>
<protein>
    <submittedName>
        <fullName evidence="3">Endonuclease/exonuclease/phosphatase family protein</fullName>
    </submittedName>
</protein>
<keyword evidence="3" id="KW-0378">Hydrolase</keyword>
<keyword evidence="3" id="KW-0540">Nuclease</keyword>
<dbReference type="InterPro" id="IPR036691">
    <property type="entry name" value="Endo/exonu/phosph_ase_sf"/>
</dbReference>